<evidence type="ECO:0000313" key="1">
    <source>
        <dbReference type="EMBL" id="RPA91460.1"/>
    </source>
</evidence>
<dbReference type="Proteomes" id="UP000276215">
    <property type="component" value="Unassembled WGS sequence"/>
</dbReference>
<keyword evidence="2" id="KW-1185">Reference proteome</keyword>
<name>A0A3N4J4U5_9PEZI</name>
<dbReference type="OrthoDB" id="2959714at2759"/>
<organism evidence="1 2">
    <name type="scientific">Choiromyces venosus 120613-1</name>
    <dbReference type="NCBI Taxonomy" id="1336337"/>
    <lineage>
        <taxon>Eukaryota</taxon>
        <taxon>Fungi</taxon>
        <taxon>Dikarya</taxon>
        <taxon>Ascomycota</taxon>
        <taxon>Pezizomycotina</taxon>
        <taxon>Pezizomycetes</taxon>
        <taxon>Pezizales</taxon>
        <taxon>Tuberaceae</taxon>
        <taxon>Choiromyces</taxon>
    </lineage>
</organism>
<dbReference type="EMBL" id="ML120496">
    <property type="protein sequence ID" value="RPA91460.1"/>
    <property type="molecule type" value="Genomic_DNA"/>
</dbReference>
<accession>A0A3N4J4U5</accession>
<gene>
    <name evidence="1" type="ORF">L873DRAFT_1714221</name>
</gene>
<reference evidence="1 2" key="1">
    <citation type="journal article" date="2018" name="Nat. Ecol. Evol.">
        <title>Pezizomycetes genomes reveal the molecular basis of ectomycorrhizal truffle lifestyle.</title>
        <authorList>
            <person name="Murat C."/>
            <person name="Payen T."/>
            <person name="Noel B."/>
            <person name="Kuo A."/>
            <person name="Morin E."/>
            <person name="Chen J."/>
            <person name="Kohler A."/>
            <person name="Krizsan K."/>
            <person name="Balestrini R."/>
            <person name="Da Silva C."/>
            <person name="Montanini B."/>
            <person name="Hainaut M."/>
            <person name="Levati E."/>
            <person name="Barry K.W."/>
            <person name="Belfiori B."/>
            <person name="Cichocki N."/>
            <person name="Clum A."/>
            <person name="Dockter R.B."/>
            <person name="Fauchery L."/>
            <person name="Guy J."/>
            <person name="Iotti M."/>
            <person name="Le Tacon F."/>
            <person name="Lindquist E.A."/>
            <person name="Lipzen A."/>
            <person name="Malagnac F."/>
            <person name="Mello A."/>
            <person name="Molinier V."/>
            <person name="Miyauchi S."/>
            <person name="Poulain J."/>
            <person name="Riccioni C."/>
            <person name="Rubini A."/>
            <person name="Sitrit Y."/>
            <person name="Splivallo R."/>
            <person name="Traeger S."/>
            <person name="Wang M."/>
            <person name="Zifcakova L."/>
            <person name="Wipf D."/>
            <person name="Zambonelli A."/>
            <person name="Paolocci F."/>
            <person name="Nowrousian M."/>
            <person name="Ottonello S."/>
            <person name="Baldrian P."/>
            <person name="Spatafora J.W."/>
            <person name="Henrissat B."/>
            <person name="Nagy L.G."/>
            <person name="Aury J.M."/>
            <person name="Wincker P."/>
            <person name="Grigoriev I.V."/>
            <person name="Bonfante P."/>
            <person name="Martin F.M."/>
        </authorList>
    </citation>
    <scope>NUCLEOTIDE SEQUENCE [LARGE SCALE GENOMIC DNA]</scope>
    <source>
        <strain evidence="1 2">120613-1</strain>
    </source>
</reference>
<evidence type="ECO:0000313" key="2">
    <source>
        <dbReference type="Proteomes" id="UP000276215"/>
    </source>
</evidence>
<proteinExistence type="predicted"/>
<protein>
    <submittedName>
        <fullName evidence="1">Uncharacterized protein</fullName>
    </submittedName>
</protein>
<dbReference type="AlphaFoldDB" id="A0A3N4J4U5"/>
<sequence length="277" mass="32007">DHPFVLVGKYALNWMGVPVHSGYIMDILVRTSQAGSIYQTLAQSGEWLEVDKSSIPKLAMLPESGEHHSVGWFKRYDDQWYICLCSEDTYRLTVDTEKIQVPRPVSFNPALVESEFHPNPKDRIPHDRSSLPYLITDEDVKFVWGEPITFPVLIPTIPEYLDSCLNRIRKWGRTCCIPQMDIDNLARYRVLDSPLQQEKLLSKVENTGQLTEYFTQLQRRQEKREDEEDCGAAGETCCFLWKNSGAESSIHHESTVRLYSVVIGRQYVELQFIDDDD</sequence>
<feature type="non-terminal residue" evidence="1">
    <location>
        <position position="1"/>
    </location>
</feature>